<dbReference type="Gene3D" id="3.90.550.10">
    <property type="entry name" value="Spore Coat Polysaccharide Biosynthesis Protein SpsA, Chain A"/>
    <property type="match status" value="1"/>
</dbReference>
<dbReference type="CDD" id="cd02440">
    <property type="entry name" value="AdoMet_MTases"/>
    <property type="match status" value="1"/>
</dbReference>
<evidence type="ECO:0000313" key="2">
    <source>
        <dbReference type="EMBL" id="SDZ08931.1"/>
    </source>
</evidence>
<feature type="domain" description="Glycosyltransferase 2-like" evidence="1">
    <location>
        <begin position="8"/>
        <end position="161"/>
    </location>
</feature>
<sequence>MPEPVTVSVVVTTYQHARFLGAALASVAAQTRPADEVIVVDDGSTDDPASVVAQWSGTIFIRQDNQGLSAARNTGLRAARSSFVLFLDADDLLTPVAVAAGLECFIDHPEAALVYGAHRRIYADVSPMGGRVYIPAGHNPRSTLLRGNAVAMHATALYRRDRLLVAGGFDEKLPRCEDYDVYLRLVEACPIASHPVETALYRWHGSNMSDHAPAMLTTALRVHSRHRPRPEEASELHHAWREGRANWRAWYARELLDRADGSGRLPAALTAARLAPAWFARAVARSTSRRVVERLPRWAHDILARRVPALGRRPRGRVRLGDLDRPQPISMDFGWNRGTPVDRFYVEHFLQTNAEDVAGRVLEVGDDAYSRRYGGDRIAVQDVLHVHAGNPDATIVGDIGEAGVLPADAFDCIILTQTLHLVWDMYAAVRQLHGALRPGGVLLLTVPGISQIDRGEWSDQWYWSLTPAAVQRLLGEVFSSELVNVESHGNVYAATTFLQGLAIEEVDVRGLIPRDVAYPVVVTARAQKLPVNPMPVV</sequence>
<dbReference type="EMBL" id="FNOT01000020">
    <property type="protein sequence ID" value="SDZ08931.1"/>
    <property type="molecule type" value="Genomic_DNA"/>
</dbReference>
<dbReference type="AlphaFoldDB" id="A0A1H3Q6X8"/>
<dbReference type="PANTHER" id="PTHR43685">
    <property type="entry name" value="GLYCOSYLTRANSFERASE"/>
    <property type="match status" value="1"/>
</dbReference>
<accession>A0A1H3Q6X8</accession>
<dbReference type="SUPFAM" id="SSF53335">
    <property type="entry name" value="S-adenosyl-L-methionine-dependent methyltransferases"/>
    <property type="match status" value="1"/>
</dbReference>
<dbReference type="CDD" id="cd00761">
    <property type="entry name" value="Glyco_tranf_GTA_type"/>
    <property type="match status" value="1"/>
</dbReference>
<keyword evidence="3" id="KW-1185">Reference proteome</keyword>
<dbReference type="SUPFAM" id="SSF53448">
    <property type="entry name" value="Nucleotide-diphospho-sugar transferases"/>
    <property type="match status" value="1"/>
</dbReference>
<name>A0A1H3Q6X8_9ACTN</name>
<gene>
    <name evidence="2" type="ORF">SAMN05660209_04628</name>
</gene>
<dbReference type="STRING" id="1137993.SAMN05660209_04628"/>
<dbReference type="InterPro" id="IPR029044">
    <property type="entry name" value="Nucleotide-diphossugar_trans"/>
</dbReference>
<dbReference type="Pfam" id="PF00535">
    <property type="entry name" value="Glycos_transf_2"/>
    <property type="match status" value="1"/>
</dbReference>
<dbReference type="Proteomes" id="UP000198921">
    <property type="component" value="Unassembled WGS sequence"/>
</dbReference>
<proteinExistence type="predicted"/>
<dbReference type="PANTHER" id="PTHR43685:SF2">
    <property type="entry name" value="GLYCOSYLTRANSFERASE 2-LIKE DOMAIN-CONTAINING PROTEIN"/>
    <property type="match status" value="1"/>
</dbReference>
<protein>
    <submittedName>
        <fullName evidence="2">Glycosyltransferase involved in cell wall bisynthesis</fullName>
    </submittedName>
</protein>
<dbReference type="InterPro" id="IPR029063">
    <property type="entry name" value="SAM-dependent_MTases_sf"/>
</dbReference>
<dbReference type="RefSeq" id="WP_139263749.1">
    <property type="nucleotide sequence ID" value="NZ_FNOT01000020.1"/>
</dbReference>
<dbReference type="InterPro" id="IPR001173">
    <property type="entry name" value="Glyco_trans_2-like"/>
</dbReference>
<dbReference type="GO" id="GO:0044010">
    <property type="term" value="P:single-species biofilm formation"/>
    <property type="evidence" value="ECO:0007669"/>
    <property type="project" value="TreeGrafter"/>
</dbReference>
<keyword evidence="2" id="KW-0808">Transferase</keyword>
<dbReference type="GO" id="GO:0016740">
    <property type="term" value="F:transferase activity"/>
    <property type="evidence" value="ECO:0007669"/>
    <property type="project" value="UniProtKB-KW"/>
</dbReference>
<evidence type="ECO:0000259" key="1">
    <source>
        <dbReference type="Pfam" id="PF00535"/>
    </source>
</evidence>
<organism evidence="2 3">
    <name type="scientific">Geodermatophilus africanus</name>
    <dbReference type="NCBI Taxonomy" id="1137993"/>
    <lineage>
        <taxon>Bacteria</taxon>
        <taxon>Bacillati</taxon>
        <taxon>Actinomycetota</taxon>
        <taxon>Actinomycetes</taxon>
        <taxon>Geodermatophilales</taxon>
        <taxon>Geodermatophilaceae</taxon>
        <taxon>Geodermatophilus</taxon>
    </lineage>
</organism>
<evidence type="ECO:0000313" key="3">
    <source>
        <dbReference type="Proteomes" id="UP000198921"/>
    </source>
</evidence>
<dbReference type="OrthoDB" id="9810247at2"/>
<dbReference type="InterPro" id="IPR050834">
    <property type="entry name" value="Glycosyltransf_2"/>
</dbReference>
<dbReference type="Pfam" id="PF13489">
    <property type="entry name" value="Methyltransf_23"/>
    <property type="match status" value="1"/>
</dbReference>
<dbReference type="Gene3D" id="3.40.50.150">
    <property type="entry name" value="Vaccinia Virus protein VP39"/>
    <property type="match status" value="1"/>
</dbReference>
<reference evidence="3" key="1">
    <citation type="submission" date="2016-10" db="EMBL/GenBank/DDBJ databases">
        <authorList>
            <person name="Varghese N."/>
            <person name="Submissions S."/>
        </authorList>
    </citation>
    <scope>NUCLEOTIDE SEQUENCE [LARGE SCALE GENOMIC DNA]</scope>
    <source>
        <strain evidence="3">DSM 45422</strain>
    </source>
</reference>